<feature type="compositionally biased region" description="Basic and acidic residues" evidence="1">
    <location>
        <begin position="20"/>
        <end position="57"/>
    </location>
</feature>
<evidence type="ECO:0000256" key="1">
    <source>
        <dbReference type="SAM" id="MobiDB-lite"/>
    </source>
</evidence>
<protein>
    <submittedName>
        <fullName evidence="2">Uncharacterized protein</fullName>
    </submittedName>
</protein>
<reference evidence="2" key="1">
    <citation type="submission" date="2022-06" db="EMBL/GenBank/DDBJ databases">
        <authorList>
            <consortium name="SYNGENTA / RWTH Aachen University"/>
        </authorList>
    </citation>
    <scope>NUCLEOTIDE SEQUENCE</scope>
</reference>
<feature type="region of interest" description="Disordered" evidence="1">
    <location>
        <begin position="20"/>
        <end position="80"/>
    </location>
</feature>
<dbReference type="AlphaFoldDB" id="A0AAV0BE37"/>
<keyword evidence="3" id="KW-1185">Reference proteome</keyword>
<dbReference type="EMBL" id="CALTRL010005712">
    <property type="protein sequence ID" value="CAH7685179.1"/>
    <property type="molecule type" value="Genomic_DNA"/>
</dbReference>
<gene>
    <name evidence="2" type="ORF">PPACK8108_LOCUS19661</name>
</gene>
<name>A0AAV0BE37_PHAPC</name>
<comment type="caution">
    <text evidence="2">The sequence shown here is derived from an EMBL/GenBank/DDBJ whole genome shotgun (WGS) entry which is preliminary data.</text>
</comment>
<organism evidence="2 3">
    <name type="scientific">Phakopsora pachyrhizi</name>
    <name type="common">Asian soybean rust disease fungus</name>
    <dbReference type="NCBI Taxonomy" id="170000"/>
    <lineage>
        <taxon>Eukaryota</taxon>
        <taxon>Fungi</taxon>
        <taxon>Dikarya</taxon>
        <taxon>Basidiomycota</taxon>
        <taxon>Pucciniomycotina</taxon>
        <taxon>Pucciniomycetes</taxon>
        <taxon>Pucciniales</taxon>
        <taxon>Phakopsoraceae</taxon>
        <taxon>Phakopsora</taxon>
    </lineage>
</organism>
<accession>A0AAV0BE37</accession>
<sequence length="80" mass="8953">MRIAGSICLAGGTLVALVREREREVEEGEREREREGKREGEREREMEGEREGEREGGGRAWQGEQRMGESKVAGALLPAL</sequence>
<dbReference type="Proteomes" id="UP001153365">
    <property type="component" value="Unassembled WGS sequence"/>
</dbReference>
<evidence type="ECO:0000313" key="2">
    <source>
        <dbReference type="EMBL" id="CAH7685179.1"/>
    </source>
</evidence>
<evidence type="ECO:0000313" key="3">
    <source>
        <dbReference type="Proteomes" id="UP001153365"/>
    </source>
</evidence>
<proteinExistence type="predicted"/>